<dbReference type="PROSITE" id="PS50157">
    <property type="entry name" value="ZINC_FINGER_C2H2_2"/>
    <property type="match status" value="1"/>
</dbReference>
<dbReference type="WBParaSite" id="Hba_18253">
    <property type="protein sequence ID" value="Hba_18253"/>
    <property type="gene ID" value="Hba_18253"/>
</dbReference>
<dbReference type="SMART" id="SM00355">
    <property type="entry name" value="ZnF_C2H2"/>
    <property type="match status" value="2"/>
</dbReference>
<accession>A0A1I7XL53</accession>
<dbReference type="InterPro" id="IPR013087">
    <property type="entry name" value="Znf_C2H2_type"/>
</dbReference>
<evidence type="ECO:0000256" key="1">
    <source>
        <dbReference type="PROSITE-ProRule" id="PRU00042"/>
    </source>
</evidence>
<protein>
    <submittedName>
        <fullName evidence="4">C2H2-type domain-containing protein</fullName>
    </submittedName>
</protein>
<keyword evidence="1" id="KW-0479">Metal-binding</keyword>
<evidence type="ECO:0000313" key="4">
    <source>
        <dbReference type="WBParaSite" id="Hba_18253"/>
    </source>
</evidence>
<keyword evidence="1" id="KW-0863">Zinc-finger</keyword>
<dbReference type="PROSITE" id="PS00028">
    <property type="entry name" value="ZINC_FINGER_C2H2_1"/>
    <property type="match status" value="1"/>
</dbReference>
<proteinExistence type="predicted"/>
<organism evidence="3 4">
    <name type="scientific">Heterorhabditis bacteriophora</name>
    <name type="common">Entomopathogenic nematode worm</name>
    <dbReference type="NCBI Taxonomy" id="37862"/>
    <lineage>
        <taxon>Eukaryota</taxon>
        <taxon>Metazoa</taxon>
        <taxon>Ecdysozoa</taxon>
        <taxon>Nematoda</taxon>
        <taxon>Chromadorea</taxon>
        <taxon>Rhabditida</taxon>
        <taxon>Rhabditina</taxon>
        <taxon>Rhabditomorpha</taxon>
        <taxon>Strongyloidea</taxon>
        <taxon>Heterorhabditidae</taxon>
        <taxon>Heterorhabditis</taxon>
    </lineage>
</organism>
<feature type="domain" description="C2H2-type" evidence="2">
    <location>
        <begin position="176"/>
        <end position="204"/>
    </location>
</feature>
<name>A0A1I7XL53_HETBA</name>
<dbReference type="Proteomes" id="UP000095283">
    <property type="component" value="Unplaced"/>
</dbReference>
<evidence type="ECO:0000259" key="2">
    <source>
        <dbReference type="PROSITE" id="PS50157"/>
    </source>
</evidence>
<keyword evidence="3" id="KW-1185">Reference proteome</keyword>
<keyword evidence="1" id="KW-0862">Zinc</keyword>
<sequence length="307" mass="34935">MKMQPIASSFRLQFRVEKQPSLLPQISPAGSKSVRTIKVRLLFVAEDDLNKMELVLKRHMHMEKRELPQFIPKSMTCVGHFLILSRLMNGFAFCVLQTDVSGRAVDAPDSIQTGRVFDAGIVILLFPLPQLGCRPPLFLIPYSPGALRKLPTTFLERPISLATFVRFVLPEEDCPFACKECHRGFYTIKELSEHEVRAHDGRIPCALCEKKAISVTKLAAHMLFRHAGMDVICHFCGEKFGGPAHKMSKSHWEEFRNHVYKCRYDITCNKATCPFDHSNKPRLCMACVNDMKNVLEVLMRMSSRIIA</sequence>
<dbReference type="AlphaFoldDB" id="A0A1I7XL53"/>
<reference evidence="4" key="1">
    <citation type="submission" date="2016-11" db="UniProtKB">
        <authorList>
            <consortium name="WormBaseParasite"/>
        </authorList>
    </citation>
    <scope>IDENTIFICATION</scope>
</reference>
<dbReference type="Gene3D" id="3.30.160.60">
    <property type="entry name" value="Classic Zinc Finger"/>
    <property type="match status" value="1"/>
</dbReference>
<evidence type="ECO:0000313" key="3">
    <source>
        <dbReference type="Proteomes" id="UP000095283"/>
    </source>
</evidence>
<dbReference type="GO" id="GO:0008270">
    <property type="term" value="F:zinc ion binding"/>
    <property type="evidence" value="ECO:0007669"/>
    <property type="project" value="UniProtKB-KW"/>
</dbReference>